<dbReference type="InterPro" id="IPR000253">
    <property type="entry name" value="FHA_dom"/>
</dbReference>
<dbReference type="CDD" id="cd00060">
    <property type="entry name" value="FHA"/>
    <property type="match status" value="1"/>
</dbReference>
<dbReference type="EMBL" id="BAABFR010000002">
    <property type="protein sequence ID" value="GAA4383064.1"/>
    <property type="molecule type" value="Genomic_DNA"/>
</dbReference>
<dbReference type="Gene3D" id="2.60.200.20">
    <property type="match status" value="1"/>
</dbReference>
<dbReference type="RefSeq" id="WP_344989548.1">
    <property type="nucleotide sequence ID" value="NZ_BAABFR010000002.1"/>
</dbReference>
<name>A0ABP8J1L1_9ACTN</name>
<sequence length="426" mass="42538">MIERRTTVLPGDRVVARVRGLVVVIDASAADAPAAVPALLSALGGAAPRADWVDVIARAAAPGLSFGAVEHVGSDVRVALAGAGTTIAIFATPGDVAPEHVLTGADGPGPIERVATLAPGNVVTVTVGPPSPPAGACRPTSLALYDGAVPGSGVVVWQPPVGVPRATGPQAGPKSEPFPVVRPVDPVPSLPPEQPDPVEGAAGRVRLTVPVPDAPATAAQESLPPGADPADVPGAEPGPGDKSFAPTDMDLAAVGSGERATISGPLVTGRRCAFGHLNAPDAAFCTRCGALVDKSALTETGPRPPLGTLVADDGSAYVLQTDVVIGRDPAPFLDRRGGRAADGVGRAVGIALSDRTGALSRAHLELRLDGWTILAVDVGSANGTWVRPPGVPAPFPLAPRQPVALAIGSEIHIGGRVLVLQANDGG</sequence>
<feature type="domain" description="FHA" evidence="3">
    <location>
        <begin position="323"/>
        <end position="391"/>
    </location>
</feature>
<protein>
    <recommendedName>
        <fullName evidence="3">FHA domain-containing protein</fullName>
    </recommendedName>
</protein>
<dbReference type="PROSITE" id="PS50006">
    <property type="entry name" value="FHA_DOMAIN"/>
    <property type="match status" value="1"/>
</dbReference>
<comment type="caution">
    <text evidence="4">The sequence shown here is derived from an EMBL/GenBank/DDBJ whole genome shotgun (WGS) entry which is preliminary data.</text>
</comment>
<gene>
    <name evidence="4" type="ORF">GCM10023147_01700</name>
</gene>
<dbReference type="Pfam" id="PF00498">
    <property type="entry name" value="FHA"/>
    <property type="match status" value="1"/>
</dbReference>
<evidence type="ECO:0000313" key="4">
    <source>
        <dbReference type="EMBL" id="GAA4383064.1"/>
    </source>
</evidence>
<keyword evidence="5" id="KW-1185">Reference proteome</keyword>
<dbReference type="InterPro" id="IPR008984">
    <property type="entry name" value="SMAD_FHA_dom_sf"/>
</dbReference>
<evidence type="ECO:0000256" key="1">
    <source>
        <dbReference type="ARBA" id="ARBA00022553"/>
    </source>
</evidence>
<evidence type="ECO:0000313" key="5">
    <source>
        <dbReference type="Proteomes" id="UP001500635"/>
    </source>
</evidence>
<feature type="compositionally biased region" description="Low complexity" evidence="2">
    <location>
        <begin position="216"/>
        <end position="241"/>
    </location>
</feature>
<evidence type="ECO:0000256" key="2">
    <source>
        <dbReference type="SAM" id="MobiDB-lite"/>
    </source>
</evidence>
<accession>A0ABP8J1L1</accession>
<feature type="region of interest" description="Disordered" evidence="2">
    <location>
        <begin position="216"/>
        <end position="248"/>
    </location>
</feature>
<evidence type="ECO:0000259" key="3">
    <source>
        <dbReference type="PROSITE" id="PS50006"/>
    </source>
</evidence>
<reference evidence="5" key="1">
    <citation type="journal article" date="2019" name="Int. J. Syst. Evol. Microbiol.">
        <title>The Global Catalogue of Microorganisms (GCM) 10K type strain sequencing project: providing services to taxonomists for standard genome sequencing and annotation.</title>
        <authorList>
            <consortium name="The Broad Institute Genomics Platform"/>
            <consortium name="The Broad Institute Genome Sequencing Center for Infectious Disease"/>
            <person name="Wu L."/>
            <person name="Ma J."/>
        </authorList>
    </citation>
    <scope>NUCLEOTIDE SEQUENCE [LARGE SCALE GENOMIC DNA]</scope>
    <source>
        <strain evidence="5">JCM 17688</strain>
    </source>
</reference>
<organism evidence="4 5">
    <name type="scientific">Tsukamurella soli</name>
    <dbReference type="NCBI Taxonomy" id="644556"/>
    <lineage>
        <taxon>Bacteria</taxon>
        <taxon>Bacillati</taxon>
        <taxon>Actinomycetota</taxon>
        <taxon>Actinomycetes</taxon>
        <taxon>Mycobacteriales</taxon>
        <taxon>Tsukamurellaceae</taxon>
        <taxon>Tsukamurella</taxon>
    </lineage>
</organism>
<proteinExistence type="predicted"/>
<dbReference type="SUPFAM" id="SSF49879">
    <property type="entry name" value="SMAD/FHA domain"/>
    <property type="match status" value="1"/>
</dbReference>
<keyword evidence="1" id="KW-0597">Phosphoprotein</keyword>
<dbReference type="Proteomes" id="UP001500635">
    <property type="component" value="Unassembled WGS sequence"/>
</dbReference>